<dbReference type="GO" id="GO:0016787">
    <property type="term" value="F:hydrolase activity"/>
    <property type="evidence" value="ECO:0007669"/>
    <property type="project" value="UniProtKB-KW"/>
</dbReference>
<dbReference type="InterPro" id="IPR002464">
    <property type="entry name" value="DNA/RNA_helicase_DEAH_CS"/>
</dbReference>
<dbReference type="Pfam" id="PF24385">
    <property type="entry name" value="DSRM_DHX29"/>
    <property type="match status" value="1"/>
</dbReference>
<reference evidence="11" key="1">
    <citation type="submission" date="2020-05" db="EMBL/GenBank/DDBJ databases">
        <title>Phylogenomic resolution of chytrid fungi.</title>
        <authorList>
            <person name="Stajich J.E."/>
            <person name="Amses K."/>
            <person name="Simmons R."/>
            <person name="Seto K."/>
            <person name="Myers J."/>
            <person name="Bonds A."/>
            <person name="Quandt C.A."/>
            <person name="Barry K."/>
            <person name="Liu P."/>
            <person name="Grigoriev I."/>
            <person name="Longcore J.E."/>
            <person name="James T.Y."/>
        </authorList>
    </citation>
    <scope>NUCLEOTIDE SEQUENCE</scope>
    <source>
        <strain evidence="11">PLAUS21</strain>
    </source>
</reference>
<dbReference type="Pfam" id="PF05773">
    <property type="entry name" value="RWD"/>
    <property type="match status" value="1"/>
</dbReference>
<feature type="domain" description="Helicase C-terminal" evidence="10">
    <location>
        <begin position="771"/>
        <end position="939"/>
    </location>
</feature>
<evidence type="ECO:0000256" key="3">
    <source>
        <dbReference type="ARBA" id="ARBA00022801"/>
    </source>
</evidence>
<dbReference type="SUPFAM" id="SSF54768">
    <property type="entry name" value="dsRNA-binding domain-like"/>
    <property type="match status" value="1"/>
</dbReference>
<evidence type="ECO:0000256" key="2">
    <source>
        <dbReference type="ARBA" id="ARBA00022741"/>
    </source>
</evidence>
<evidence type="ECO:0000313" key="11">
    <source>
        <dbReference type="EMBL" id="KAJ3255633.1"/>
    </source>
</evidence>
<dbReference type="Gene3D" id="1.20.120.1080">
    <property type="match status" value="1"/>
</dbReference>
<accession>A0AAD5Y2U2</accession>
<dbReference type="CDD" id="cd18791">
    <property type="entry name" value="SF2_C_RHA"/>
    <property type="match status" value="1"/>
</dbReference>
<dbReference type="InterPro" id="IPR007502">
    <property type="entry name" value="Helicase-assoc_dom"/>
</dbReference>
<dbReference type="InterPro" id="IPR027417">
    <property type="entry name" value="P-loop_NTPase"/>
</dbReference>
<dbReference type="InterPro" id="IPR048333">
    <property type="entry name" value="HA2_WH"/>
</dbReference>
<dbReference type="Pfam" id="PF00271">
    <property type="entry name" value="Helicase_C"/>
    <property type="match status" value="1"/>
</dbReference>
<feature type="compositionally biased region" description="Basic and acidic residues" evidence="7">
    <location>
        <begin position="1"/>
        <end position="23"/>
    </location>
</feature>
<dbReference type="PROSITE" id="PS50908">
    <property type="entry name" value="RWD"/>
    <property type="match status" value="1"/>
</dbReference>
<dbReference type="InterPro" id="IPR001650">
    <property type="entry name" value="Helicase_C-like"/>
</dbReference>
<dbReference type="InterPro" id="IPR014001">
    <property type="entry name" value="Helicase_ATP-bd"/>
</dbReference>
<protein>
    <recommendedName>
        <fullName evidence="1">RNA helicase</fullName>
        <ecNumber evidence="1">3.6.4.13</ecNumber>
    </recommendedName>
</protein>
<dbReference type="AlphaFoldDB" id="A0AAD5Y2U2"/>
<dbReference type="Gene3D" id="3.30.160.20">
    <property type="match status" value="1"/>
</dbReference>
<dbReference type="Pfam" id="PF04408">
    <property type="entry name" value="WHD_HA2"/>
    <property type="match status" value="1"/>
</dbReference>
<evidence type="ECO:0000256" key="4">
    <source>
        <dbReference type="ARBA" id="ARBA00022806"/>
    </source>
</evidence>
<dbReference type="Gene3D" id="3.10.110.10">
    <property type="entry name" value="Ubiquitin Conjugating Enzyme"/>
    <property type="match status" value="1"/>
</dbReference>
<dbReference type="PROSITE" id="PS51192">
    <property type="entry name" value="HELICASE_ATP_BIND_1"/>
    <property type="match status" value="1"/>
</dbReference>
<dbReference type="SMART" id="SM00847">
    <property type="entry name" value="HA2"/>
    <property type="match status" value="1"/>
</dbReference>
<dbReference type="PROSITE" id="PS00690">
    <property type="entry name" value="DEAH_ATP_HELICASE"/>
    <property type="match status" value="1"/>
</dbReference>
<feature type="domain" description="RWD" evidence="8">
    <location>
        <begin position="349"/>
        <end position="447"/>
    </location>
</feature>
<keyword evidence="3" id="KW-0378">Hydrolase</keyword>
<dbReference type="GO" id="GO:0005524">
    <property type="term" value="F:ATP binding"/>
    <property type="evidence" value="ECO:0007669"/>
    <property type="project" value="UniProtKB-KW"/>
</dbReference>
<evidence type="ECO:0000256" key="5">
    <source>
        <dbReference type="ARBA" id="ARBA00022840"/>
    </source>
</evidence>
<evidence type="ECO:0000256" key="6">
    <source>
        <dbReference type="ARBA" id="ARBA00047984"/>
    </source>
</evidence>
<dbReference type="GO" id="GO:1990904">
    <property type="term" value="C:ribonucleoprotein complex"/>
    <property type="evidence" value="ECO:0007669"/>
    <property type="project" value="UniProtKB-ARBA"/>
</dbReference>
<dbReference type="FunFam" id="1.20.120.1080:FF:000002">
    <property type="entry name" value="Putative ATP-dependent RNA helicase DHX36"/>
    <property type="match status" value="1"/>
</dbReference>
<sequence>MGKKEKKMEVKPADNKKDKKSKGQAEPTPEPQMPIRQQLFGNWTGKLPAVLLNEHCQKEQWEKPEYQFEQKAKGYSCTITLGKRNKKTSQIDKIKFTPKNEFYPSQQLAKHSCATYTLHRIKSHLNISNLLPPSQRELWQKYEGYKRECDKDTVAYEYSPDPFKPVTSIPAPETSTTPIEPWSAYPQLHINKELREKLEILIRSNLEHSLPTKEDNSSMDINYVKKVLLKKGFREAHVNEALTYRSDVASAVDWLCIHVPEDDLPLDMRLTDTKSLSMSNHTAESLAREYALKRLMRTGLPKSVCLKHLEDNNMDEYMTISALCLNLISQNLHQLEVGDHISLKETIQEEIQVLESIFSEQVCFVENDNGVMFSFDLELTGSVEIYISNSSKYPYHSPGIIFANQEKLPAYIRLGIMKNVMNDIVSQLGAPLIYSIISSIEEHAVKVLRNPPLLADLYPKTKSLVFEVKDDASTKKRVNRTIKGKDISAENRKLLEEFSLKQSNPDYLSMLDIRKKLPSYLFKEEICKALECAQALVICGETGCGKSTQLGQFILDDLISSGLGATCNIICTQPRRISAMALADRVASERIDKVGNQIGYSIRGESKQSSNTKLLFCTTGVLLRMIQEDPELANVSHVIVDEVHERGVESDFLLVLLKDLMVRRKDLKVILMSATIDADTISSYFNCSYLQIPGFTHPVQNVYLETILANTGHIPENLSGNIKGSGNKSDSDNEEFQKIFDNLSERISVKKLVKVERDPAFKIDYGLISATVKYICDNNESGAILIFLPGIMEIKRCIDRINGDLLHLAKMLKIFPLHSNLTSVEQSKVFKKVEPGIRKVVVATNIAETSVTIDDVVFVIDTGRVKEMKLINNVLSLQEIWASKAACKQRRGRAGRVQPGIVYKLYSSYYEKKYMIANSEPEILRLPLEQLCLQIKSMGINDVVDFLGKALSPPAKLNVQAAIELLENLKALNEQGQLTALGRHVSKIPADVKIAKMLIYSSIFNCVDPILTIAASLSGKSPFNSPMDKREEAAQVQRKFATQKSDHLMVVSAFDEWAKLKGKGEKYKFCESYYISMTTMQSIQELRKQFVDILRDLNYVSADKWEVLNTNSKNPKIVKSIVLAGLYPNVCTIKLPKQLYDSTAQGSVAIEIKSKEIQFFDKESEQNYDENVLVYSSKVATTKVFLRDCSVVPNNSLLLLGGKVEMIHGGRALAIDNAFESC</sequence>
<evidence type="ECO:0000259" key="8">
    <source>
        <dbReference type="PROSITE" id="PS50908"/>
    </source>
</evidence>
<dbReference type="Pfam" id="PF07717">
    <property type="entry name" value="OB_NTP_bind"/>
    <property type="match status" value="1"/>
</dbReference>
<dbReference type="Proteomes" id="UP001210925">
    <property type="component" value="Unassembled WGS sequence"/>
</dbReference>
<dbReference type="FunFam" id="3.40.50.300:FF:000500">
    <property type="entry name" value="ATP-dependent RNA helicase DHX29"/>
    <property type="match status" value="1"/>
</dbReference>
<dbReference type="InterPro" id="IPR056328">
    <property type="entry name" value="DSRM_DHX29"/>
</dbReference>
<gene>
    <name evidence="11" type="ORF">HK103_006158</name>
</gene>
<dbReference type="InterPro" id="IPR006575">
    <property type="entry name" value="RWD_dom"/>
</dbReference>
<evidence type="ECO:0000259" key="10">
    <source>
        <dbReference type="PROSITE" id="PS51194"/>
    </source>
</evidence>
<dbReference type="Pfam" id="PF24899">
    <property type="entry name" value="UBA_DHX29"/>
    <property type="match status" value="1"/>
</dbReference>
<comment type="catalytic activity">
    <reaction evidence="6">
        <text>ATP + H2O = ADP + phosphate + H(+)</text>
        <dbReference type="Rhea" id="RHEA:13065"/>
        <dbReference type="ChEBI" id="CHEBI:15377"/>
        <dbReference type="ChEBI" id="CHEBI:15378"/>
        <dbReference type="ChEBI" id="CHEBI:30616"/>
        <dbReference type="ChEBI" id="CHEBI:43474"/>
        <dbReference type="ChEBI" id="CHEBI:456216"/>
        <dbReference type="EC" id="3.6.4.13"/>
    </reaction>
</comment>
<dbReference type="SMART" id="SM00487">
    <property type="entry name" value="DEXDc"/>
    <property type="match status" value="1"/>
</dbReference>
<keyword evidence="12" id="KW-1185">Reference proteome</keyword>
<dbReference type="EMBL" id="JADGKB010000063">
    <property type="protein sequence ID" value="KAJ3255633.1"/>
    <property type="molecule type" value="Genomic_DNA"/>
</dbReference>
<dbReference type="CDD" id="cd00048">
    <property type="entry name" value="DSRM_SF"/>
    <property type="match status" value="1"/>
</dbReference>
<keyword evidence="4" id="KW-0347">Helicase</keyword>
<evidence type="ECO:0000256" key="1">
    <source>
        <dbReference type="ARBA" id="ARBA00012552"/>
    </source>
</evidence>
<feature type="domain" description="Helicase ATP-binding" evidence="9">
    <location>
        <begin position="527"/>
        <end position="694"/>
    </location>
</feature>
<dbReference type="SMART" id="SM00490">
    <property type="entry name" value="HELICc"/>
    <property type="match status" value="1"/>
</dbReference>
<dbReference type="EC" id="3.6.4.13" evidence="1"/>
<dbReference type="GO" id="GO:0003724">
    <property type="term" value="F:RNA helicase activity"/>
    <property type="evidence" value="ECO:0007669"/>
    <property type="project" value="UniProtKB-EC"/>
</dbReference>
<keyword evidence="5" id="KW-0067">ATP-binding</keyword>
<dbReference type="InterPro" id="IPR056890">
    <property type="entry name" value="UBA_DHX29-like"/>
</dbReference>
<dbReference type="SUPFAM" id="SSF54495">
    <property type="entry name" value="UBC-like"/>
    <property type="match status" value="1"/>
</dbReference>
<organism evidence="11 12">
    <name type="scientific">Boothiomyces macroporosus</name>
    <dbReference type="NCBI Taxonomy" id="261099"/>
    <lineage>
        <taxon>Eukaryota</taxon>
        <taxon>Fungi</taxon>
        <taxon>Fungi incertae sedis</taxon>
        <taxon>Chytridiomycota</taxon>
        <taxon>Chytridiomycota incertae sedis</taxon>
        <taxon>Chytridiomycetes</taxon>
        <taxon>Rhizophydiales</taxon>
        <taxon>Terramycetaceae</taxon>
        <taxon>Boothiomyces</taxon>
    </lineage>
</organism>
<evidence type="ECO:0000256" key="7">
    <source>
        <dbReference type="SAM" id="MobiDB-lite"/>
    </source>
</evidence>
<feature type="region of interest" description="Disordered" evidence="7">
    <location>
        <begin position="1"/>
        <end position="34"/>
    </location>
</feature>
<evidence type="ECO:0000313" key="12">
    <source>
        <dbReference type="Proteomes" id="UP001210925"/>
    </source>
</evidence>
<dbReference type="Gene3D" id="3.40.50.300">
    <property type="entry name" value="P-loop containing nucleotide triphosphate hydrolases"/>
    <property type="match status" value="2"/>
</dbReference>
<evidence type="ECO:0000259" key="9">
    <source>
        <dbReference type="PROSITE" id="PS51192"/>
    </source>
</evidence>
<dbReference type="PROSITE" id="PS51194">
    <property type="entry name" value="HELICASE_CTER"/>
    <property type="match status" value="1"/>
</dbReference>
<dbReference type="Pfam" id="PF21010">
    <property type="entry name" value="HA2_C"/>
    <property type="match status" value="1"/>
</dbReference>
<dbReference type="InterPro" id="IPR016135">
    <property type="entry name" value="UBQ-conjugating_enzyme/RWD"/>
</dbReference>
<dbReference type="PANTHER" id="PTHR18934:SF145">
    <property type="entry name" value="ATP-DEPENDENT RNA HELICASE DHX57-RELATED"/>
    <property type="match status" value="1"/>
</dbReference>
<proteinExistence type="predicted"/>
<dbReference type="Pfam" id="PF00270">
    <property type="entry name" value="DEAD"/>
    <property type="match status" value="1"/>
</dbReference>
<name>A0AAD5Y2U2_9FUNG</name>
<dbReference type="SUPFAM" id="SSF52540">
    <property type="entry name" value="P-loop containing nucleoside triphosphate hydrolases"/>
    <property type="match status" value="1"/>
</dbReference>
<dbReference type="InterPro" id="IPR011545">
    <property type="entry name" value="DEAD/DEAH_box_helicase_dom"/>
</dbReference>
<dbReference type="GO" id="GO:0003723">
    <property type="term" value="F:RNA binding"/>
    <property type="evidence" value="ECO:0007669"/>
    <property type="project" value="TreeGrafter"/>
</dbReference>
<comment type="caution">
    <text evidence="11">The sequence shown here is derived from an EMBL/GenBank/DDBJ whole genome shotgun (WGS) entry which is preliminary data.</text>
</comment>
<keyword evidence="2" id="KW-0547">Nucleotide-binding</keyword>
<dbReference type="PANTHER" id="PTHR18934">
    <property type="entry name" value="ATP-DEPENDENT RNA HELICASE"/>
    <property type="match status" value="1"/>
</dbReference>
<dbReference type="InterPro" id="IPR011709">
    <property type="entry name" value="DEAD-box_helicase_OB_fold"/>
</dbReference>
<dbReference type="CDD" id="cd17917">
    <property type="entry name" value="DEXHc_RHA-like"/>
    <property type="match status" value="1"/>
</dbReference>